<evidence type="ECO:0000313" key="2">
    <source>
        <dbReference type="EMBL" id="KAK2571646.1"/>
    </source>
</evidence>
<protein>
    <submittedName>
        <fullName evidence="2">Uncharacterized protein</fullName>
    </submittedName>
</protein>
<dbReference type="EMBL" id="JARQWQ010000005">
    <property type="protein sequence ID" value="KAK2571646.1"/>
    <property type="molecule type" value="Genomic_DNA"/>
</dbReference>
<evidence type="ECO:0000313" key="3">
    <source>
        <dbReference type="Proteomes" id="UP001249851"/>
    </source>
</evidence>
<comment type="caution">
    <text evidence="2">The sequence shown here is derived from an EMBL/GenBank/DDBJ whole genome shotgun (WGS) entry which is preliminary data.</text>
</comment>
<dbReference type="AlphaFoldDB" id="A0AAD9R212"/>
<name>A0AAD9R212_ACRCE</name>
<organism evidence="2 3">
    <name type="scientific">Acropora cervicornis</name>
    <name type="common">Staghorn coral</name>
    <dbReference type="NCBI Taxonomy" id="6130"/>
    <lineage>
        <taxon>Eukaryota</taxon>
        <taxon>Metazoa</taxon>
        <taxon>Cnidaria</taxon>
        <taxon>Anthozoa</taxon>
        <taxon>Hexacorallia</taxon>
        <taxon>Scleractinia</taxon>
        <taxon>Astrocoeniina</taxon>
        <taxon>Acroporidae</taxon>
        <taxon>Acropora</taxon>
    </lineage>
</organism>
<evidence type="ECO:0000256" key="1">
    <source>
        <dbReference type="SAM" id="MobiDB-lite"/>
    </source>
</evidence>
<accession>A0AAD9R212</accession>
<proteinExistence type="predicted"/>
<feature type="compositionally biased region" description="Basic and acidic residues" evidence="1">
    <location>
        <begin position="127"/>
        <end position="152"/>
    </location>
</feature>
<dbReference type="Proteomes" id="UP001249851">
    <property type="component" value="Unassembled WGS sequence"/>
</dbReference>
<reference evidence="2" key="2">
    <citation type="journal article" date="2023" name="Science">
        <title>Genomic signatures of disease resistance in endangered staghorn corals.</title>
        <authorList>
            <person name="Vollmer S.V."/>
            <person name="Selwyn J.D."/>
            <person name="Despard B.A."/>
            <person name="Roesel C.L."/>
        </authorList>
    </citation>
    <scope>NUCLEOTIDE SEQUENCE</scope>
    <source>
        <strain evidence="2">K2</strain>
    </source>
</reference>
<keyword evidence="3" id="KW-1185">Reference proteome</keyword>
<feature type="region of interest" description="Disordered" evidence="1">
    <location>
        <begin position="108"/>
        <end position="163"/>
    </location>
</feature>
<gene>
    <name evidence="2" type="ORF">P5673_003014</name>
</gene>
<reference evidence="2" key="1">
    <citation type="journal article" date="2023" name="G3 (Bethesda)">
        <title>Whole genome assembly and annotation of the endangered Caribbean coral Acropora cervicornis.</title>
        <authorList>
            <person name="Selwyn J.D."/>
            <person name="Vollmer S.V."/>
        </authorList>
    </citation>
    <scope>NUCLEOTIDE SEQUENCE</scope>
    <source>
        <strain evidence="2">K2</strain>
    </source>
</reference>
<feature type="compositionally biased region" description="Low complexity" evidence="1">
    <location>
        <begin position="112"/>
        <end position="126"/>
    </location>
</feature>
<sequence>MDRILQETEIKGNPIAWSKYTKKRDTKKTLSRVESFAKDEDMDRILHEVEERNIYSPSSKYAKKRSSVVGNEDVPLDEELKQFFVDVEKRNEELQELLQAVECTRDENAGQLSRLSSASEKGSSESLVEKFMHDLGVDDNERRRTITRDSRKTNGSRKLKRISGSEQELDKMVAELLEL</sequence>